<evidence type="ECO:0000313" key="9">
    <source>
        <dbReference type="RefSeq" id="XP_056685707.1"/>
    </source>
</evidence>
<evidence type="ECO:0000313" key="8">
    <source>
        <dbReference type="Proteomes" id="UP000813463"/>
    </source>
</evidence>
<evidence type="ECO:0000259" key="7">
    <source>
        <dbReference type="Pfam" id="PF14372"/>
    </source>
</evidence>
<protein>
    <submittedName>
        <fullName evidence="9">Zinc finger BED domain-containing protein RICESLEEPER 2-like</fullName>
    </submittedName>
</protein>
<evidence type="ECO:0000256" key="1">
    <source>
        <dbReference type="ARBA" id="ARBA00004123"/>
    </source>
</evidence>
<dbReference type="Proteomes" id="UP000813463">
    <property type="component" value="Chromosome 5"/>
</dbReference>
<dbReference type="RefSeq" id="XP_056685707.1">
    <property type="nucleotide sequence ID" value="XM_056829729.1"/>
</dbReference>
<evidence type="ECO:0000256" key="6">
    <source>
        <dbReference type="ARBA" id="ARBA00023242"/>
    </source>
</evidence>
<keyword evidence="5" id="KW-0238">DNA-binding</keyword>
<keyword evidence="3" id="KW-0863">Zinc-finger</keyword>
<dbReference type="InterPro" id="IPR012337">
    <property type="entry name" value="RNaseH-like_sf"/>
</dbReference>
<keyword evidence="2" id="KW-0479">Metal-binding</keyword>
<dbReference type="SUPFAM" id="SSF53098">
    <property type="entry name" value="Ribonuclease H-like"/>
    <property type="match status" value="1"/>
</dbReference>
<comment type="subcellular location">
    <subcellularLocation>
        <location evidence="1">Nucleus</location>
    </subcellularLocation>
</comment>
<accession>A0ABM3QQR4</accession>
<gene>
    <name evidence="9" type="primary">LOC130461577</name>
</gene>
<reference evidence="8" key="1">
    <citation type="journal article" date="2021" name="Nat. Commun.">
        <title>Genomic analyses provide insights into spinach domestication and the genetic basis of agronomic traits.</title>
        <authorList>
            <person name="Cai X."/>
            <person name="Sun X."/>
            <person name="Xu C."/>
            <person name="Sun H."/>
            <person name="Wang X."/>
            <person name="Ge C."/>
            <person name="Zhang Z."/>
            <person name="Wang Q."/>
            <person name="Fei Z."/>
            <person name="Jiao C."/>
            <person name="Wang Q."/>
        </authorList>
    </citation>
    <scope>NUCLEOTIDE SEQUENCE [LARGE SCALE GENOMIC DNA]</scope>
    <source>
        <strain evidence="8">cv. Varoflay</strain>
    </source>
</reference>
<feature type="domain" description="hAT-like transposase RNase-H fold" evidence="7">
    <location>
        <begin position="276"/>
        <end position="376"/>
    </location>
</feature>
<name>A0ABM3QQR4_SPIOL</name>
<dbReference type="GeneID" id="130461577"/>
<evidence type="ECO:0000256" key="2">
    <source>
        <dbReference type="ARBA" id="ARBA00022723"/>
    </source>
</evidence>
<reference evidence="9" key="2">
    <citation type="submission" date="2025-08" db="UniProtKB">
        <authorList>
            <consortium name="RefSeq"/>
        </authorList>
    </citation>
    <scope>IDENTIFICATION</scope>
    <source>
        <tissue evidence="9">Leaf</tissue>
    </source>
</reference>
<sequence>MKQEQLINFMPSDKSAGANHSEFVSALHNDSFKVYDIEKKKLKALLKTVDRISLTTDLWRSRPQKIEYMVLTAHFVDPQWKLQKRVLNFVHLPPPRKGPNIADCILTCLREWEIEDKIFTISVDNATANDSCIQILKDNFASNGRLLCNGRLFHVRCCAHILNIMVQHGLQQVKSIIERVHDSVDFLNSSEARLKRFGELVSQYNLQSRKLVLECKTRWNSTYDMLDCAIKFRKVFPRYALHDNSYDCCPDDDEWEKIEKLLQDLKVFKDTTNIISGSEYPTSNLFLTEVHRVKVLLDQKAESPDDFVKSMVQNMKQRFDKYWGECNMLMSIGAVLDPRLKLRVLEITFPKLFPSHVARENISKVRELIYQLYDEYVRMHSSFTDEESSECEVASSVVE</sequence>
<proteinExistence type="predicted"/>
<dbReference type="Pfam" id="PF14372">
    <property type="entry name" value="hAT-like_RNase-H"/>
    <property type="match status" value="1"/>
</dbReference>
<keyword evidence="8" id="KW-1185">Reference proteome</keyword>
<evidence type="ECO:0000256" key="4">
    <source>
        <dbReference type="ARBA" id="ARBA00022833"/>
    </source>
</evidence>
<evidence type="ECO:0000256" key="3">
    <source>
        <dbReference type="ARBA" id="ARBA00022771"/>
    </source>
</evidence>
<dbReference type="PANTHER" id="PTHR46481:SF10">
    <property type="entry name" value="ZINC FINGER BED DOMAIN-CONTAINING PROTEIN 39"/>
    <property type="match status" value="1"/>
</dbReference>
<keyword evidence="4" id="KW-0862">Zinc</keyword>
<dbReference type="InterPro" id="IPR052035">
    <property type="entry name" value="ZnF_BED_domain_contain"/>
</dbReference>
<organism evidence="8 9">
    <name type="scientific">Spinacia oleracea</name>
    <name type="common">Spinach</name>
    <dbReference type="NCBI Taxonomy" id="3562"/>
    <lineage>
        <taxon>Eukaryota</taxon>
        <taxon>Viridiplantae</taxon>
        <taxon>Streptophyta</taxon>
        <taxon>Embryophyta</taxon>
        <taxon>Tracheophyta</taxon>
        <taxon>Spermatophyta</taxon>
        <taxon>Magnoliopsida</taxon>
        <taxon>eudicotyledons</taxon>
        <taxon>Gunneridae</taxon>
        <taxon>Pentapetalae</taxon>
        <taxon>Caryophyllales</taxon>
        <taxon>Chenopodiaceae</taxon>
        <taxon>Chenopodioideae</taxon>
        <taxon>Anserineae</taxon>
        <taxon>Spinacia</taxon>
    </lineage>
</organism>
<evidence type="ECO:0000256" key="5">
    <source>
        <dbReference type="ARBA" id="ARBA00023125"/>
    </source>
</evidence>
<dbReference type="InterPro" id="IPR025525">
    <property type="entry name" value="hAT-like_transposase_RNase-H"/>
</dbReference>
<keyword evidence="6" id="KW-0539">Nucleus</keyword>
<dbReference type="PANTHER" id="PTHR46481">
    <property type="entry name" value="ZINC FINGER BED DOMAIN-CONTAINING PROTEIN 4"/>
    <property type="match status" value="1"/>
</dbReference>